<dbReference type="PANTHER" id="PTHR30411">
    <property type="entry name" value="CYTOPLASMIC PROTEIN"/>
    <property type="match status" value="1"/>
</dbReference>
<dbReference type="GO" id="GO:0002161">
    <property type="term" value="F:aminoacyl-tRNA deacylase activity"/>
    <property type="evidence" value="ECO:0007669"/>
    <property type="project" value="InterPro"/>
</dbReference>
<proteinExistence type="predicted"/>
<comment type="caution">
    <text evidence="2">The sequence shown here is derived from an EMBL/GenBank/DDBJ whole genome shotgun (WGS) entry which is preliminary data.</text>
</comment>
<reference evidence="2 3" key="1">
    <citation type="journal article" date="2016" name="ISME J.">
        <title>Chasing the elusive Euryarchaeota class WSA2: genomes reveal a uniquely fastidious methyl-reducing methanogen.</title>
        <authorList>
            <person name="Nobu M.K."/>
            <person name="Narihiro T."/>
            <person name="Kuroda K."/>
            <person name="Mei R."/>
            <person name="Liu W.T."/>
        </authorList>
    </citation>
    <scope>NUCLEOTIDE SEQUENCE [LARGE SCALE GENOMIC DNA]</scope>
    <source>
        <strain evidence="2">U1lsi0528_Bin089</strain>
    </source>
</reference>
<name>A0A150IIB7_9EURY</name>
<feature type="domain" description="YbaK/aminoacyl-tRNA synthetase-associated" evidence="1">
    <location>
        <begin position="40"/>
        <end position="158"/>
    </location>
</feature>
<dbReference type="GO" id="GO:0004812">
    <property type="term" value="F:aminoacyl-tRNA ligase activity"/>
    <property type="evidence" value="ECO:0007669"/>
    <property type="project" value="UniProtKB-KW"/>
</dbReference>
<sequence>MKDSFLIHENKLFYMGIYEDKLNSFLKENSSDAEILIFDKSCHSVEEAAKTANKNPSDFIKSICMIDSNENLLVAIVKGENRVSTARIGKSLNIERPRIATPKEMLDKTGYPCGGTPPFGYNAVFLIDPKVMEKEVVYGGGGSEFSLIKVKTQELKRLNKGEIIKVSK</sequence>
<dbReference type="AlphaFoldDB" id="A0A150IIB7"/>
<evidence type="ECO:0000313" key="2">
    <source>
        <dbReference type="EMBL" id="KYC44753.1"/>
    </source>
</evidence>
<dbReference type="Pfam" id="PF04073">
    <property type="entry name" value="tRNA_edit"/>
    <property type="match status" value="1"/>
</dbReference>
<dbReference type="PANTHER" id="PTHR30411:SF1">
    <property type="entry name" value="CYTOPLASMIC PROTEIN"/>
    <property type="match status" value="1"/>
</dbReference>
<dbReference type="Gene3D" id="3.90.960.10">
    <property type="entry name" value="YbaK/aminoacyl-tRNA synthetase-associated domain"/>
    <property type="match status" value="1"/>
</dbReference>
<evidence type="ECO:0000259" key="1">
    <source>
        <dbReference type="Pfam" id="PF04073"/>
    </source>
</evidence>
<dbReference type="Proteomes" id="UP000075578">
    <property type="component" value="Unassembled WGS sequence"/>
</dbReference>
<dbReference type="SUPFAM" id="SSF55826">
    <property type="entry name" value="YbaK/ProRS associated domain"/>
    <property type="match status" value="1"/>
</dbReference>
<organism evidence="2 3">
    <name type="scientific">Candidatus Methanofastidiosum methylothiophilum</name>
    <dbReference type="NCBI Taxonomy" id="1705564"/>
    <lineage>
        <taxon>Archaea</taxon>
        <taxon>Methanobacteriati</taxon>
        <taxon>Methanobacteriota</taxon>
        <taxon>Stenosarchaea group</taxon>
        <taxon>Candidatus Methanofastidiosia</taxon>
        <taxon>Candidatus Methanofastidiosales</taxon>
        <taxon>Candidatus Methanofastidiosaceae</taxon>
        <taxon>Candidatus Methanofastidiosum</taxon>
    </lineage>
</organism>
<dbReference type="InterPro" id="IPR007214">
    <property type="entry name" value="YbaK/aa-tRNA-synth-assoc-dom"/>
</dbReference>
<dbReference type="InterPro" id="IPR036754">
    <property type="entry name" value="YbaK/aa-tRNA-synt-asso_dom_sf"/>
</dbReference>
<keyword evidence="2" id="KW-0436">Ligase</keyword>
<protein>
    <submittedName>
        <fullName evidence="2">Prolyl-tRNA synthetase</fullName>
    </submittedName>
</protein>
<keyword evidence="2" id="KW-0030">Aminoacyl-tRNA synthetase</keyword>
<evidence type="ECO:0000313" key="3">
    <source>
        <dbReference type="Proteomes" id="UP000075578"/>
    </source>
</evidence>
<accession>A0A150IIB7</accession>
<dbReference type="EMBL" id="LNGD01000266">
    <property type="protein sequence ID" value="KYC44753.1"/>
    <property type="molecule type" value="Genomic_DNA"/>
</dbReference>
<gene>
    <name evidence="2" type="ORF">AMQ74_01938</name>
</gene>